<dbReference type="PANTHER" id="PTHR43133:SF8">
    <property type="entry name" value="RNA POLYMERASE SIGMA FACTOR HI_1459-RELATED"/>
    <property type="match status" value="1"/>
</dbReference>
<keyword evidence="2" id="KW-0805">Transcription regulation</keyword>
<dbReference type="Proteomes" id="UP001216139">
    <property type="component" value="Chromosome"/>
</dbReference>
<gene>
    <name evidence="7" type="ORF">PQO05_17775</name>
</gene>
<accession>A0ABY7T2V5</accession>
<evidence type="ECO:0000313" key="7">
    <source>
        <dbReference type="EMBL" id="WCT10588.1"/>
    </source>
</evidence>
<dbReference type="InterPro" id="IPR013324">
    <property type="entry name" value="RNA_pol_sigma_r3/r4-like"/>
</dbReference>
<protein>
    <submittedName>
        <fullName evidence="7">Sigma-70 family RNA polymerase sigma factor</fullName>
    </submittedName>
</protein>
<keyword evidence="3" id="KW-0731">Sigma factor</keyword>
<dbReference type="InterPro" id="IPR014284">
    <property type="entry name" value="RNA_pol_sigma-70_dom"/>
</dbReference>
<dbReference type="InterPro" id="IPR013325">
    <property type="entry name" value="RNA_pol_sigma_r2"/>
</dbReference>
<evidence type="ECO:0000256" key="3">
    <source>
        <dbReference type="ARBA" id="ARBA00023082"/>
    </source>
</evidence>
<evidence type="ECO:0000256" key="1">
    <source>
        <dbReference type="ARBA" id="ARBA00010641"/>
    </source>
</evidence>
<evidence type="ECO:0000256" key="2">
    <source>
        <dbReference type="ARBA" id="ARBA00023015"/>
    </source>
</evidence>
<sequence length="201" mass="23393">MPASNQAVSNLSDAQPNIDPHKWVAAHADYLYSYALTRINDEEQARDLVQETFLAALEKVKQFEGRSSERTWLTAILKNKVIDVYRKKSSAFAKRTDITEAEHDQEDFFDPTDGHWNPTHWPMPFGIETYDPLMTKEFNNILQKCMQKLPALWLSVFTMKHIDEESTSTICSELKVSDSNFWVIIHRTKLNLRSCLQKNWI</sequence>
<dbReference type="InterPro" id="IPR039425">
    <property type="entry name" value="RNA_pol_sigma-70-like"/>
</dbReference>
<dbReference type="Gene3D" id="1.10.1740.10">
    <property type="match status" value="1"/>
</dbReference>
<evidence type="ECO:0000256" key="4">
    <source>
        <dbReference type="ARBA" id="ARBA00023125"/>
    </source>
</evidence>
<dbReference type="NCBIfam" id="TIGR02937">
    <property type="entry name" value="sigma70-ECF"/>
    <property type="match status" value="1"/>
</dbReference>
<proteinExistence type="inferred from homology"/>
<organism evidence="7 8">
    <name type="scientific">Mucilaginibacter jinjuensis</name>
    <dbReference type="NCBI Taxonomy" id="1176721"/>
    <lineage>
        <taxon>Bacteria</taxon>
        <taxon>Pseudomonadati</taxon>
        <taxon>Bacteroidota</taxon>
        <taxon>Sphingobacteriia</taxon>
        <taxon>Sphingobacteriales</taxon>
        <taxon>Sphingobacteriaceae</taxon>
        <taxon>Mucilaginibacter</taxon>
    </lineage>
</organism>
<dbReference type="Pfam" id="PF04542">
    <property type="entry name" value="Sigma70_r2"/>
    <property type="match status" value="1"/>
</dbReference>
<dbReference type="SUPFAM" id="SSF88946">
    <property type="entry name" value="Sigma2 domain of RNA polymerase sigma factors"/>
    <property type="match status" value="1"/>
</dbReference>
<keyword evidence="8" id="KW-1185">Reference proteome</keyword>
<evidence type="ECO:0000256" key="5">
    <source>
        <dbReference type="ARBA" id="ARBA00023163"/>
    </source>
</evidence>
<evidence type="ECO:0000313" key="8">
    <source>
        <dbReference type="Proteomes" id="UP001216139"/>
    </source>
</evidence>
<dbReference type="RefSeq" id="WP_273628777.1">
    <property type="nucleotide sequence ID" value="NZ_CP117167.1"/>
</dbReference>
<dbReference type="InterPro" id="IPR007627">
    <property type="entry name" value="RNA_pol_sigma70_r2"/>
</dbReference>
<comment type="similarity">
    <text evidence="1">Belongs to the sigma-70 factor family. ECF subfamily.</text>
</comment>
<name>A0ABY7T2V5_9SPHI</name>
<dbReference type="EMBL" id="CP117167">
    <property type="protein sequence ID" value="WCT10588.1"/>
    <property type="molecule type" value="Genomic_DNA"/>
</dbReference>
<keyword evidence="5" id="KW-0804">Transcription</keyword>
<reference evidence="7 8" key="1">
    <citation type="submission" date="2023-02" db="EMBL/GenBank/DDBJ databases">
        <title>Genome sequence of Mucilaginibacter jinjuensis strain KACC 16571.</title>
        <authorList>
            <person name="Kim S."/>
            <person name="Heo J."/>
            <person name="Kwon S.-W."/>
        </authorList>
    </citation>
    <scope>NUCLEOTIDE SEQUENCE [LARGE SCALE GENOMIC DNA]</scope>
    <source>
        <strain evidence="7 8">KACC 16571</strain>
    </source>
</reference>
<keyword evidence="4" id="KW-0238">DNA-binding</keyword>
<feature type="domain" description="RNA polymerase sigma-70 region 2" evidence="6">
    <location>
        <begin position="24"/>
        <end position="89"/>
    </location>
</feature>
<dbReference type="SUPFAM" id="SSF88659">
    <property type="entry name" value="Sigma3 and sigma4 domains of RNA polymerase sigma factors"/>
    <property type="match status" value="1"/>
</dbReference>
<dbReference type="PANTHER" id="PTHR43133">
    <property type="entry name" value="RNA POLYMERASE ECF-TYPE SIGMA FACTO"/>
    <property type="match status" value="1"/>
</dbReference>
<evidence type="ECO:0000259" key="6">
    <source>
        <dbReference type="Pfam" id="PF04542"/>
    </source>
</evidence>